<dbReference type="InterPro" id="IPR036779">
    <property type="entry name" value="LysM_dom_sf"/>
</dbReference>
<dbReference type="InterPro" id="IPR057840">
    <property type="entry name" value="FimV_N"/>
</dbReference>
<dbReference type="InterPro" id="IPR020012">
    <property type="entry name" value="LysM_FimV"/>
</dbReference>
<dbReference type="HOGENOM" id="CLU_007099_1_0_6"/>
<feature type="chain" id="PRO_5001913062" description="LysM domain-containing protein" evidence="3">
    <location>
        <begin position="25"/>
        <end position="829"/>
    </location>
</feature>
<dbReference type="PROSITE" id="PS51782">
    <property type="entry name" value="LYSM"/>
    <property type="match status" value="1"/>
</dbReference>
<feature type="region of interest" description="Disordered" evidence="1">
    <location>
        <begin position="630"/>
        <end position="771"/>
    </location>
</feature>
<dbReference type="Pfam" id="PF14559">
    <property type="entry name" value="TPR_19"/>
    <property type="match status" value="1"/>
</dbReference>
<organism evidence="5 6">
    <name type="scientific">Pseudohaliea rubra DSM 19751</name>
    <dbReference type="NCBI Taxonomy" id="1265313"/>
    <lineage>
        <taxon>Bacteria</taxon>
        <taxon>Pseudomonadati</taxon>
        <taxon>Pseudomonadota</taxon>
        <taxon>Gammaproteobacteria</taxon>
        <taxon>Cellvibrionales</taxon>
        <taxon>Halieaceae</taxon>
        <taxon>Pseudohaliea</taxon>
    </lineage>
</organism>
<dbReference type="STRING" id="1265313.HRUBRA_01168"/>
<dbReference type="Gene3D" id="1.20.58.2200">
    <property type="match status" value="1"/>
</dbReference>
<feature type="region of interest" description="Disordered" evidence="1">
    <location>
        <begin position="148"/>
        <end position="206"/>
    </location>
</feature>
<feature type="domain" description="LysM" evidence="4">
    <location>
        <begin position="212"/>
        <end position="267"/>
    </location>
</feature>
<sequence length="829" mass="86853">MAKRVQATAVLLAGGLLHAGQAAALGLGEMSLSSFLNEPLDAEVSLLDTRGLTTDDIRIRLAGVEDFERLGINRNYFLTSIDFRVSVDPATGRGVIRLSTDEPVVEPFLDLIIEARWPSGRLLREYTVLVDPPAFREEVLTVSASARVAETEAEEASASTPPGQQPETPPEPQTRTGERGDRVQVLDSDLPPGEMPRRPFSAATVDEPQAGSRYLVKRDETLWQIARGARPEGVSVQQAMLDIQRLNPEAFIDGNINRLKAGYIIYLPRAGDISSDDVADALAEVQAQNSAWSSGRSRTPGVTAAATLRISADSGGSDAPTADDTAEAVAAEGQAQQEAATAAVERAPAPSPPEPDSPEPDPVAAATTASPLEGELAAQLAAMAGRLDALEATLSVKDQEIARLEDALREARDSAQAAAAARARAEAPAEPVARAPVPAPASSAASGFMPWVYGIAGAVVLVLLAVLGFRRRRRSGTPLRSDATPARPASPAPAAAADDDVFAGVTLREDAVDMAAPVVAAADGEEPAHRDVSERGYGERRYDDYIDDADGGDALAEADIYIAYGRYLQAAELLSTAIRSEPENSAFRLKLLELYTDMGESDKALEQLEALREHGAADAVARAERIVGGAAPAPRARPEPAASPAGAVEPPPSPMVPEPAPGPGPEVAPEPQVEPGSEEEPGPESASDPQLAQAPEPAPEVPGAAAPELADDDSVFDGLAIEEEPPAAEPGEVLDLDLELEEPLTDPVEASEAVDFGAPPPMPEAGGSESDEDLVFADEGDQIATRLDLARAYLDMGDSDGARSILQEVVRDGNADQQEEANTLLARLG</sequence>
<keyword evidence="2" id="KW-0472">Membrane</keyword>
<keyword evidence="6" id="KW-1185">Reference proteome</keyword>
<evidence type="ECO:0000256" key="2">
    <source>
        <dbReference type="SAM" id="Phobius"/>
    </source>
</evidence>
<feature type="compositionally biased region" description="Pro residues" evidence="1">
    <location>
        <begin position="163"/>
        <end position="172"/>
    </location>
</feature>
<dbReference type="Gene3D" id="3.10.350.10">
    <property type="entry name" value="LysM domain"/>
    <property type="match status" value="1"/>
</dbReference>
<dbReference type="EMBL" id="AUVB01000031">
    <property type="protein sequence ID" value="KGE04304.1"/>
    <property type="molecule type" value="Genomic_DNA"/>
</dbReference>
<dbReference type="SUPFAM" id="SSF48452">
    <property type="entry name" value="TPR-like"/>
    <property type="match status" value="1"/>
</dbReference>
<dbReference type="Gene3D" id="1.25.40.10">
    <property type="entry name" value="Tetratricopeptide repeat domain"/>
    <property type="match status" value="1"/>
</dbReference>
<dbReference type="Pfam" id="PF25800">
    <property type="entry name" value="FimV_N"/>
    <property type="match status" value="1"/>
</dbReference>
<feature type="region of interest" description="Disordered" evidence="1">
    <location>
        <begin position="331"/>
        <end position="368"/>
    </location>
</feature>
<proteinExistence type="predicted"/>
<name>A0A095X091_9GAMM</name>
<keyword evidence="2" id="KW-1133">Transmembrane helix</keyword>
<dbReference type="RefSeq" id="WP_084592488.1">
    <property type="nucleotide sequence ID" value="NZ_KN234754.1"/>
</dbReference>
<dbReference type="PATRIC" id="fig|1265313.6.peg.1153"/>
<evidence type="ECO:0000313" key="5">
    <source>
        <dbReference type="EMBL" id="KGE04304.1"/>
    </source>
</evidence>
<dbReference type="NCBIfam" id="TIGR03504">
    <property type="entry name" value="FimV_Cterm"/>
    <property type="match status" value="1"/>
</dbReference>
<dbReference type="InterPro" id="IPR011990">
    <property type="entry name" value="TPR-like_helical_dom_sf"/>
</dbReference>
<keyword evidence="2" id="KW-0812">Transmembrane</keyword>
<protein>
    <recommendedName>
        <fullName evidence="4">LysM domain-containing protein</fullName>
    </recommendedName>
</protein>
<feature type="signal peptide" evidence="3">
    <location>
        <begin position="1"/>
        <end position="24"/>
    </location>
</feature>
<reference evidence="5 6" key="1">
    <citation type="journal article" date="2014" name="Genome Announc.">
        <title>Genome Sequence of Gammaproteobacterial Pseudohaliea rubra Type Strain DSM 19751, Isolated from Coastal Seawater of the Mediterranean Sea.</title>
        <authorList>
            <person name="Spring S."/>
            <person name="Fiebig A."/>
            <person name="Riedel T."/>
            <person name="Goker M."/>
            <person name="Klenk H.P."/>
        </authorList>
    </citation>
    <scope>NUCLEOTIDE SEQUENCE [LARGE SCALE GENOMIC DNA]</scope>
    <source>
        <strain evidence="5 6">DSM 19751</strain>
    </source>
</reference>
<comment type="caution">
    <text evidence="5">The sequence shown here is derived from an EMBL/GenBank/DDBJ whole genome shotgun (WGS) entry which is preliminary data.</text>
</comment>
<dbReference type="NCBIfam" id="TIGR03505">
    <property type="entry name" value="FimV_core"/>
    <property type="match status" value="1"/>
</dbReference>
<feature type="compositionally biased region" description="Low complexity" evidence="1">
    <location>
        <begin position="683"/>
        <end position="708"/>
    </location>
</feature>
<dbReference type="eggNOG" id="COG3170">
    <property type="taxonomic scope" value="Bacteria"/>
</dbReference>
<keyword evidence="3" id="KW-0732">Signal</keyword>
<evidence type="ECO:0000256" key="1">
    <source>
        <dbReference type="SAM" id="MobiDB-lite"/>
    </source>
</evidence>
<feature type="compositionally biased region" description="Pro residues" evidence="1">
    <location>
        <begin position="649"/>
        <end position="668"/>
    </location>
</feature>
<dbReference type="InterPro" id="IPR038440">
    <property type="entry name" value="FimV_C_sf"/>
</dbReference>
<feature type="region of interest" description="Disordered" evidence="1">
    <location>
        <begin position="419"/>
        <end position="440"/>
    </location>
</feature>
<dbReference type="InterPro" id="IPR020011">
    <property type="entry name" value="FimV_C"/>
</dbReference>
<dbReference type="AlphaFoldDB" id="A0A095X091"/>
<accession>A0A095X091</accession>
<dbReference type="OrthoDB" id="5298707at2"/>
<dbReference type="CDD" id="cd00118">
    <property type="entry name" value="LysM"/>
    <property type="match status" value="1"/>
</dbReference>
<feature type="compositionally biased region" description="Low complexity" evidence="1">
    <location>
        <begin position="630"/>
        <end position="648"/>
    </location>
</feature>
<dbReference type="InterPro" id="IPR018392">
    <property type="entry name" value="LysM"/>
</dbReference>
<feature type="region of interest" description="Disordered" evidence="1">
    <location>
        <begin position="476"/>
        <end position="496"/>
    </location>
</feature>
<gene>
    <name evidence="5" type="ORF">HRUBRA_01168</name>
</gene>
<evidence type="ECO:0000256" key="3">
    <source>
        <dbReference type="SAM" id="SignalP"/>
    </source>
</evidence>
<feature type="transmembrane region" description="Helical" evidence="2">
    <location>
        <begin position="448"/>
        <end position="469"/>
    </location>
</feature>
<evidence type="ECO:0000313" key="6">
    <source>
        <dbReference type="Proteomes" id="UP000029640"/>
    </source>
</evidence>
<feature type="compositionally biased region" description="Low complexity" evidence="1">
    <location>
        <begin position="480"/>
        <end position="496"/>
    </location>
</feature>
<feature type="compositionally biased region" description="Acidic residues" evidence="1">
    <location>
        <begin position="709"/>
        <end position="744"/>
    </location>
</feature>
<evidence type="ECO:0000259" key="4">
    <source>
        <dbReference type="PROSITE" id="PS51782"/>
    </source>
</evidence>
<dbReference type="Proteomes" id="UP000029640">
    <property type="component" value="Unassembled WGS sequence"/>
</dbReference>
<feature type="compositionally biased region" description="Low complexity" evidence="1">
    <location>
        <begin position="331"/>
        <end position="348"/>
    </location>
</feature>